<organism evidence="6 7">
    <name type="scientific">Onishia taeanensis</name>
    <dbReference type="NCBI Taxonomy" id="284577"/>
    <lineage>
        <taxon>Bacteria</taxon>
        <taxon>Pseudomonadati</taxon>
        <taxon>Pseudomonadota</taxon>
        <taxon>Gammaproteobacteria</taxon>
        <taxon>Oceanospirillales</taxon>
        <taxon>Halomonadaceae</taxon>
        <taxon>Onishia</taxon>
    </lineage>
</organism>
<sequence length="315" mass="35183">MPHVPRLPHSPRLPTIKQLQCFVAVAQELNFRRAAERLHMSQPPLSRQIHGLETLLRTRLIDRDTHRVALTVAGQDFLLEAERLLSQLEAAVATRLAQVDDAAQDVRIGLTSVLDFSQFPALHQALSEARGHQHARLEYDYSKHLLERLASGQIDLAIIGEIERLPVGLRISHIATDPLVVALPAQHPAAARDIVDLQDIADTPLYWFPRPDNPAFFDRCEVIFSAAGYHPPRLAEPAEHITLLARIADGEGLALLPTSMLAASRIGVVYRDLIPDLKQSLAINIHLAWRDNEQRPKVRQLIEAFSFQVRPAGDS</sequence>
<dbReference type="InterPro" id="IPR005119">
    <property type="entry name" value="LysR_subst-bd"/>
</dbReference>
<reference evidence="6 7" key="1">
    <citation type="submission" date="2016-10" db="EMBL/GenBank/DDBJ databases">
        <authorList>
            <person name="de Groot N.N."/>
        </authorList>
    </citation>
    <scope>NUCLEOTIDE SEQUENCE [LARGE SCALE GENOMIC DNA]</scope>
    <source>
        <strain evidence="6 7">BH539</strain>
    </source>
</reference>
<dbReference type="STRING" id="284577.SAMN05216571_10617"/>
<dbReference type="CDD" id="cd08414">
    <property type="entry name" value="PBP2_LTTR_aromatics_like"/>
    <property type="match status" value="1"/>
</dbReference>
<dbReference type="InterPro" id="IPR036390">
    <property type="entry name" value="WH_DNA-bd_sf"/>
</dbReference>
<dbReference type="SUPFAM" id="SSF53850">
    <property type="entry name" value="Periplasmic binding protein-like II"/>
    <property type="match status" value="1"/>
</dbReference>
<name>A0A1G7S869_9GAMM</name>
<keyword evidence="3 6" id="KW-0238">DNA-binding</keyword>
<evidence type="ECO:0000259" key="5">
    <source>
        <dbReference type="PROSITE" id="PS50931"/>
    </source>
</evidence>
<dbReference type="FunFam" id="1.10.10.10:FF:000001">
    <property type="entry name" value="LysR family transcriptional regulator"/>
    <property type="match status" value="1"/>
</dbReference>
<dbReference type="GO" id="GO:0003677">
    <property type="term" value="F:DNA binding"/>
    <property type="evidence" value="ECO:0007669"/>
    <property type="project" value="UniProtKB-KW"/>
</dbReference>
<dbReference type="AlphaFoldDB" id="A0A1G7S869"/>
<dbReference type="Gene3D" id="3.40.190.10">
    <property type="entry name" value="Periplasmic binding protein-like II"/>
    <property type="match status" value="2"/>
</dbReference>
<dbReference type="Pfam" id="PF03466">
    <property type="entry name" value="LysR_substrate"/>
    <property type="match status" value="1"/>
</dbReference>
<evidence type="ECO:0000256" key="3">
    <source>
        <dbReference type="ARBA" id="ARBA00023125"/>
    </source>
</evidence>
<proteinExistence type="inferred from homology"/>
<dbReference type="Gene3D" id="1.10.10.10">
    <property type="entry name" value="Winged helix-like DNA-binding domain superfamily/Winged helix DNA-binding domain"/>
    <property type="match status" value="1"/>
</dbReference>
<dbReference type="InterPro" id="IPR000847">
    <property type="entry name" value="LysR_HTH_N"/>
</dbReference>
<keyword evidence="7" id="KW-1185">Reference proteome</keyword>
<evidence type="ECO:0000256" key="2">
    <source>
        <dbReference type="ARBA" id="ARBA00023015"/>
    </source>
</evidence>
<dbReference type="EMBL" id="FNCI01000006">
    <property type="protein sequence ID" value="SDG19216.1"/>
    <property type="molecule type" value="Genomic_DNA"/>
</dbReference>
<accession>A0A1G7S869</accession>
<dbReference type="InterPro" id="IPR036388">
    <property type="entry name" value="WH-like_DNA-bd_sf"/>
</dbReference>
<dbReference type="PROSITE" id="PS50931">
    <property type="entry name" value="HTH_LYSR"/>
    <property type="match status" value="1"/>
</dbReference>
<keyword evidence="2" id="KW-0805">Transcription regulation</keyword>
<dbReference type="GO" id="GO:0032993">
    <property type="term" value="C:protein-DNA complex"/>
    <property type="evidence" value="ECO:0007669"/>
    <property type="project" value="TreeGrafter"/>
</dbReference>
<dbReference type="PRINTS" id="PR00039">
    <property type="entry name" value="HTHLYSR"/>
</dbReference>
<dbReference type="Pfam" id="PF00126">
    <property type="entry name" value="HTH_1"/>
    <property type="match status" value="1"/>
</dbReference>
<gene>
    <name evidence="6" type="ORF">SAMN05216571_10617</name>
</gene>
<feature type="domain" description="HTH lysR-type" evidence="5">
    <location>
        <begin position="14"/>
        <end position="71"/>
    </location>
</feature>
<evidence type="ECO:0000256" key="4">
    <source>
        <dbReference type="ARBA" id="ARBA00023163"/>
    </source>
</evidence>
<evidence type="ECO:0000256" key="1">
    <source>
        <dbReference type="ARBA" id="ARBA00009437"/>
    </source>
</evidence>
<dbReference type="PANTHER" id="PTHR30346:SF17">
    <property type="entry name" value="LYSR FAMILY TRANSCRIPTIONAL REGULATOR"/>
    <property type="match status" value="1"/>
</dbReference>
<dbReference type="PANTHER" id="PTHR30346">
    <property type="entry name" value="TRANSCRIPTIONAL DUAL REGULATOR HCAR-RELATED"/>
    <property type="match status" value="1"/>
</dbReference>
<evidence type="ECO:0000313" key="7">
    <source>
        <dbReference type="Proteomes" id="UP000198641"/>
    </source>
</evidence>
<protein>
    <submittedName>
        <fullName evidence="6">DNA-binding transcriptional regulator, LysR family</fullName>
    </submittedName>
</protein>
<comment type="similarity">
    <text evidence="1">Belongs to the LysR transcriptional regulatory family.</text>
</comment>
<evidence type="ECO:0000313" key="6">
    <source>
        <dbReference type="EMBL" id="SDG19216.1"/>
    </source>
</evidence>
<dbReference type="Proteomes" id="UP000198641">
    <property type="component" value="Unassembled WGS sequence"/>
</dbReference>
<dbReference type="GO" id="GO:0003700">
    <property type="term" value="F:DNA-binding transcription factor activity"/>
    <property type="evidence" value="ECO:0007669"/>
    <property type="project" value="InterPro"/>
</dbReference>
<dbReference type="SUPFAM" id="SSF46785">
    <property type="entry name" value="Winged helix' DNA-binding domain"/>
    <property type="match status" value="1"/>
</dbReference>
<keyword evidence="4" id="KW-0804">Transcription</keyword>